<dbReference type="GO" id="GO:0009297">
    <property type="term" value="P:pilus assembly"/>
    <property type="evidence" value="ECO:0007669"/>
    <property type="project" value="InterPro"/>
</dbReference>
<keyword evidence="1" id="KW-0732">Signal</keyword>
<dbReference type="Pfam" id="PF00577">
    <property type="entry name" value="Usher"/>
    <property type="match status" value="2"/>
</dbReference>
<feature type="chain" id="PRO_5012350992" evidence="1">
    <location>
        <begin position="28"/>
        <end position="788"/>
    </location>
</feature>
<protein>
    <submittedName>
        <fullName evidence="3">Outer membrane usher protein</fullName>
    </submittedName>
</protein>
<organism evidence="3 4">
    <name type="scientific">Sphingopyxis terrae subsp. ummariensis</name>
    <dbReference type="NCBI Taxonomy" id="429001"/>
    <lineage>
        <taxon>Bacteria</taxon>
        <taxon>Pseudomonadati</taxon>
        <taxon>Pseudomonadota</taxon>
        <taxon>Alphaproteobacteria</taxon>
        <taxon>Sphingomonadales</taxon>
        <taxon>Sphingomonadaceae</taxon>
        <taxon>Sphingopyxis</taxon>
    </lineage>
</organism>
<evidence type="ECO:0000313" key="3">
    <source>
        <dbReference type="EMBL" id="SMQ76557.1"/>
    </source>
</evidence>
<dbReference type="PANTHER" id="PTHR30451">
    <property type="entry name" value="OUTER MEMBRANE USHER PROTEIN"/>
    <property type="match status" value="1"/>
</dbReference>
<reference evidence="4" key="1">
    <citation type="submission" date="2017-04" db="EMBL/GenBank/DDBJ databases">
        <authorList>
            <person name="Varghese N."/>
            <person name="Submissions S."/>
        </authorList>
    </citation>
    <scope>NUCLEOTIDE SEQUENCE [LARGE SCALE GENOMIC DNA]</scope>
    <source>
        <strain evidence="4">UI2</strain>
    </source>
</reference>
<dbReference type="Gene3D" id="2.60.40.2610">
    <property type="entry name" value="Outer membrane usher protein FimD, plug domain"/>
    <property type="match status" value="1"/>
</dbReference>
<dbReference type="InterPro" id="IPR043142">
    <property type="entry name" value="PapC-like_C_sf"/>
</dbReference>
<dbReference type="GeneID" id="303001649"/>
<dbReference type="Gene3D" id="2.60.40.2070">
    <property type="match status" value="1"/>
</dbReference>
<dbReference type="PANTHER" id="PTHR30451:SF5">
    <property type="entry name" value="SLR0019 PROTEIN"/>
    <property type="match status" value="1"/>
</dbReference>
<keyword evidence="4" id="KW-1185">Reference proteome</keyword>
<evidence type="ECO:0000256" key="1">
    <source>
        <dbReference type="SAM" id="SignalP"/>
    </source>
</evidence>
<dbReference type="GO" id="GO:0009279">
    <property type="term" value="C:cell outer membrane"/>
    <property type="evidence" value="ECO:0007669"/>
    <property type="project" value="TreeGrafter"/>
</dbReference>
<dbReference type="Proteomes" id="UP000194469">
    <property type="component" value="Unassembled WGS sequence"/>
</dbReference>
<dbReference type="InterPro" id="IPR000015">
    <property type="entry name" value="Fimb_usher"/>
</dbReference>
<proteinExistence type="predicted"/>
<accession>A0A1Y6FP99</accession>
<feature type="domain" description="PapC-like C-terminal" evidence="2">
    <location>
        <begin position="710"/>
        <end position="765"/>
    </location>
</feature>
<evidence type="ECO:0000259" key="2">
    <source>
        <dbReference type="Pfam" id="PF13953"/>
    </source>
</evidence>
<sequence length="788" mass="80982">MARGRIAMPLAGLIASVLGGLPTGALADETSGTDAGEYGALPPPGAAPAATLNTPETLMLELVINAKPSGLIVRVTRDGARLAVLPADLARAGIRVAPDGAPLWLDTLPGLSARYDAPRQRLEIVAASALLPGQRLGGTPRKAAAARYDMGALLNYDLYVSGGSEQKSVASLYHEARFFSAAGTVSTTGALRSGRGKAYIRYDSVWRRSDEASAVTVEVGDVVTRGLGWASAVRLGGIQVSRDFAVRPDIITYPLPQFSGSAALPSTVDLIVGGQRVAGGAVDPGPFSVAALPPVSGAGEANLIVTDMHGRKIQTAMPFYVASALLRPGLTDFAAAFGAFRNHYGTKSFDYGDIAATASLRHGVTDAVTLEIRAEIADGAELAGGGAVVALGGGGVLSGAYSRSFGDGSAGGELTLGYEYQSRFASIALRYARRTGDFTDLAAAAGGRAWRARRVFSAALSFALGRAGTLGVGYFDIAAEDERASRLANAAWTLPLGSGNRLAATVSRDFGDRSWSGALSVSIPLGGTRGTLGAGVFDAPGQRRSWRADYSRALPAAGGWGWNASAAAADGGGLYLRGDAALRTDAMTLRGGAYGSGEATVWGSASGSLVFMDGGLFAANRIADAFVVVNTGAPDIPVRYENQLVGRTNGDGQLLIPWASAYYDALYAIDPLALPANARVPLVEQRVAVARGSGHVVRFPVEIRRAATATLRLPGGAPVPAGAIVHTGAATSYVGWEGFVYLEDFDPGERLDIDLPDGARCSARLGEPAAADASANTVVDLGDLPCAA</sequence>
<dbReference type="GO" id="GO:0015473">
    <property type="term" value="F:fimbrial usher porin activity"/>
    <property type="evidence" value="ECO:0007669"/>
    <property type="project" value="InterPro"/>
</dbReference>
<name>A0A1Y6FP99_9SPHN</name>
<feature type="signal peptide" evidence="1">
    <location>
        <begin position="1"/>
        <end position="27"/>
    </location>
</feature>
<evidence type="ECO:0000313" key="4">
    <source>
        <dbReference type="Proteomes" id="UP000194469"/>
    </source>
</evidence>
<dbReference type="AlphaFoldDB" id="A0A1Y6FP99"/>
<dbReference type="RefSeq" id="WP_086457022.1">
    <property type="nucleotide sequence ID" value="NZ_FXWL01000002.1"/>
</dbReference>
<dbReference type="Gene3D" id="2.60.40.3110">
    <property type="match status" value="1"/>
</dbReference>
<dbReference type="InterPro" id="IPR025949">
    <property type="entry name" value="PapC-like_C"/>
</dbReference>
<dbReference type="Pfam" id="PF13953">
    <property type="entry name" value="PapC_C"/>
    <property type="match status" value="1"/>
</dbReference>
<gene>
    <name evidence="3" type="ORF">SAMN06295984_1997</name>
</gene>
<dbReference type="InterPro" id="IPR042186">
    <property type="entry name" value="FimD_plug_dom"/>
</dbReference>
<dbReference type="EMBL" id="FXWL01000002">
    <property type="protein sequence ID" value="SMQ76557.1"/>
    <property type="molecule type" value="Genomic_DNA"/>
</dbReference>